<keyword evidence="3" id="KW-1185">Reference proteome</keyword>
<dbReference type="InterPro" id="IPR009875">
    <property type="entry name" value="PilZ_domain"/>
</dbReference>
<proteinExistence type="predicted"/>
<dbReference type="Gene3D" id="2.40.10.220">
    <property type="entry name" value="predicted glycosyltransferase like domains"/>
    <property type="match status" value="1"/>
</dbReference>
<dbReference type="RefSeq" id="WP_187714286.1">
    <property type="nucleotide sequence ID" value="NZ_BAABJC010000001.1"/>
</dbReference>
<dbReference type="Pfam" id="PF07238">
    <property type="entry name" value="PilZ"/>
    <property type="match status" value="1"/>
</dbReference>
<evidence type="ECO:0000313" key="3">
    <source>
        <dbReference type="Proteomes" id="UP000516134"/>
    </source>
</evidence>
<gene>
    <name evidence="2" type="ORF">H9L15_12410</name>
</gene>
<name>A0ABX6T0B0_9SPHN</name>
<sequence>MNQTVAQPVGQPDRRRAERAALRLSATMREAGRARVGVRVIDISTHGCRVEATNVPPADTWIWLSIAGLETQYCRVVWRAQEFAGFEFVTPLAEAVLERLLQDQHQLTESTINELRDIANRTHRLATNQTGSDTETLAELSKKCAVEAVIEGFRLSEAKPGDKSTPA</sequence>
<reference evidence="2 3" key="1">
    <citation type="submission" date="2020-08" db="EMBL/GenBank/DDBJ databases">
        <title>Genome sequence of Sphingomonas daechungensis KACC 18115T.</title>
        <authorList>
            <person name="Hyun D.-W."/>
            <person name="Bae J.-W."/>
        </authorList>
    </citation>
    <scope>NUCLEOTIDE SEQUENCE [LARGE SCALE GENOMIC DNA]</scope>
    <source>
        <strain evidence="2 3">KACC 18115</strain>
    </source>
</reference>
<organism evidence="2 3">
    <name type="scientific">Sphingomonas daechungensis</name>
    <dbReference type="NCBI Taxonomy" id="1176646"/>
    <lineage>
        <taxon>Bacteria</taxon>
        <taxon>Pseudomonadati</taxon>
        <taxon>Pseudomonadota</taxon>
        <taxon>Alphaproteobacteria</taxon>
        <taxon>Sphingomonadales</taxon>
        <taxon>Sphingomonadaceae</taxon>
        <taxon>Sphingomonas</taxon>
    </lineage>
</organism>
<dbReference type="SUPFAM" id="SSF141371">
    <property type="entry name" value="PilZ domain-like"/>
    <property type="match status" value="1"/>
</dbReference>
<dbReference type="Proteomes" id="UP000516134">
    <property type="component" value="Chromosome"/>
</dbReference>
<evidence type="ECO:0000313" key="2">
    <source>
        <dbReference type="EMBL" id="QNP42854.1"/>
    </source>
</evidence>
<accession>A0ABX6T0B0</accession>
<evidence type="ECO:0000259" key="1">
    <source>
        <dbReference type="Pfam" id="PF07238"/>
    </source>
</evidence>
<protein>
    <submittedName>
        <fullName evidence="2">PilZ domain-containing protein</fullName>
    </submittedName>
</protein>
<dbReference type="EMBL" id="CP060780">
    <property type="protein sequence ID" value="QNP42854.1"/>
    <property type="molecule type" value="Genomic_DNA"/>
</dbReference>
<feature type="domain" description="PilZ" evidence="1">
    <location>
        <begin position="13"/>
        <end position="100"/>
    </location>
</feature>